<accession>A0A1G6SUH1</accession>
<dbReference type="RefSeq" id="WP_093184404.1">
    <property type="nucleotide sequence ID" value="NZ_FMYH01000006.1"/>
</dbReference>
<evidence type="ECO:0000313" key="5">
    <source>
        <dbReference type="EMBL" id="SDD20512.1"/>
    </source>
</evidence>
<keyword evidence="2" id="KW-0808">Transferase</keyword>
<keyword evidence="1" id="KW-0489">Methyltransferase</keyword>
<dbReference type="Proteomes" id="UP000199039">
    <property type="component" value="Unassembled WGS sequence"/>
</dbReference>
<reference evidence="5 6" key="1">
    <citation type="submission" date="2016-09" db="EMBL/GenBank/DDBJ databases">
        <authorList>
            <person name="Capua I."/>
            <person name="De Benedictis P."/>
            <person name="Joannis T."/>
            <person name="Lombin L.H."/>
            <person name="Cattoli G."/>
        </authorList>
    </citation>
    <scope>NUCLEOTIDE SEQUENCE [LARGE SCALE GENOMIC DNA]</scope>
    <source>
        <strain evidence="5 6">ISLP-3</strain>
    </source>
</reference>
<proteinExistence type="predicted"/>
<sequence>MSMSDAIVIGEGWISEHYFTTEAKAQSFQAKVLERRKVWDTEAAEKRPTMRSRLAEARQQLEIDLAALGEHADAQSARTATEDVHRRLMVVLGLTSHGLHIREDGPVLHVSAPGITKGAPLAVVLARPADTIDEVLAKNGATLNEPFLLGDDGTQPASAALTSAARLVSALFVSEGAPDFVLVLAGRWAVLAERERWAEGRYLAVDVQLVCERNDASRGGEIDRMLTCLGAESVAPSADGDIWWLSILAESVKHTVGVSQALRDGVRLSIELIANEVVARRRAQGLEPLPTSESQVLAKQALRFLYRILFLLYAEASPELGVLPIGVPEYAQGYSLDRLRELVQVELASPQAQNGTHLYDSLGILFALVETGHTPKVDPSWEGRDGSAFADGLTFNSLRADLFRPVATAHIDAVRLGNSTLQEVLAHLLLSKESRGRDRGFISYAELGINQLGAVYEGLMSYTGFFADSDLYEVAKGGDASKGSWVVPMDRIEGIDPDDFVTTLDLASGARTPVVHPAGSFVFRLAGREREQSASYYTPEVLTKFTVGQALEELLDQDDQTTSAADILTMSVCEPALGSGAFAIEAVRQLAEQYLRRRQDELGERIDPDDYPRTLQEVKAYLALHNVYGVDLNATAVELAEISLWLDTMVEGLSAPWFGLHLRRGNSLIGARRATFRRDQVTSRAYLKDIPTDRPLSALALPRDDAPPDGGGVHHFLLPSLGWGSAVDAKEAKALAPEAMGRLRSWRRTIQAKPTQKQTEALVDLSGRVESLWQMALRRLDIAEQEIRRAIPVWGSEALPSGGTVQREQIEEALADVKGAYMRLRRVMDAWCALWFWPLTDTLTTFVGDDGQRERILPPSMDDWIDALRGLLGSQGQGGSGRGKNWRGGNQTLGAGSAWDELGELEALDLGLASASTVEAVLARHRWLGVCEAVAEKEGFFHWELDFASVFARGGFDLQVGNPPWVRPRSDVDALMAEGDPWWQLAVKPSEEARAAKREATLALAGMTELVVDGTVGVAVTAAFVGAAQEYPHLTGLQPDLYRCFMEQTWRHGSRQGITGLIHLESHFTDEKAGLLRSATYLRLRRHWQFINELRLFEIQHQKTFGVNVYGRVQEAPSFLHAVSLYHPDTVERSRVHDGSGLEPGIKNEQGDWDTRPHADRIVRVDDSVLREWHATLETSKVPLRRTQMVYAVNRSTAQVLEKLSHSPRVGSVGLKFSSGWHEKSDRTKGHFVSDWGSPKLWEDVILQGSHIFVGTSFYKSPNSTMKNKDDWASVDVESLASNAVPITIYKPSGKEYDYDCAYTEWGDEEGPKPARDYYRVAWRAMAANTGERTLAPAIIPPGATHVHGVASLGSPWLSSSDLILVAAFLGSLVHDFSIRVAPKSTISGGSISRLPFSRSGFETQIVFRALRLNVLSDTFSDLWNETHVPSSEEFFWTGGIPYIGRPELGDVTDLWTSTSPLRRAADRRQALLEIDVLVALSLNLTADELCTIYRTQFPVLYGYDRNTYFYDANGRLVPNEVLTVWRKKCDSITEVERKAVHPGSDVEYTYELPFVTLDREADMRQAYAHFEMLLKDQL</sequence>
<keyword evidence="3" id="KW-0949">S-adenosyl-L-methionine</keyword>
<dbReference type="GO" id="GO:0032259">
    <property type="term" value="P:methylation"/>
    <property type="evidence" value="ECO:0007669"/>
    <property type="project" value="UniProtKB-KW"/>
</dbReference>
<dbReference type="PANTHER" id="PTHR33841:SF5">
    <property type="entry name" value="DNA METHYLASE (MODIFICATION METHYLASE) (METHYLTRANSFERASE)-RELATED"/>
    <property type="match status" value="1"/>
</dbReference>
<evidence type="ECO:0000256" key="3">
    <source>
        <dbReference type="ARBA" id="ARBA00022691"/>
    </source>
</evidence>
<dbReference type="PANTHER" id="PTHR33841">
    <property type="entry name" value="DNA METHYLTRANSFERASE YEEA-RELATED"/>
    <property type="match status" value="1"/>
</dbReference>
<dbReference type="OrthoDB" id="4280289at2"/>
<dbReference type="STRING" id="1814289.SAMN05216410_2935"/>
<evidence type="ECO:0000256" key="4">
    <source>
        <dbReference type="SAM" id="MobiDB-lite"/>
    </source>
</evidence>
<dbReference type="InterPro" id="IPR050953">
    <property type="entry name" value="N4_N6_ade-DNA_methylase"/>
</dbReference>
<dbReference type="EMBL" id="FMYH01000006">
    <property type="protein sequence ID" value="SDD20512.1"/>
    <property type="molecule type" value="Genomic_DNA"/>
</dbReference>
<organism evidence="5 6">
    <name type="scientific">Sanguibacter gelidistatuariae</name>
    <dbReference type="NCBI Taxonomy" id="1814289"/>
    <lineage>
        <taxon>Bacteria</taxon>
        <taxon>Bacillati</taxon>
        <taxon>Actinomycetota</taxon>
        <taxon>Actinomycetes</taxon>
        <taxon>Micrococcales</taxon>
        <taxon>Sanguibacteraceae</taxon>
        <taxon>Sanguibacter</taxon>
    </lineage>
</organism>
<gene>
    <name evidence="5" type="ORF">SAMN05216410_2935</name>
</gene>
<dbReference type="InterPro" id="IPR029063">
    <property type="entry name" value="SAM-dependent_MTases_sf"/>
</dbReference>
<evidence type="ECO:0000256" key="1">
    <source>
        <dbReference type="ARBA" id="ARBA00022603"/>
    </source>
</evidence>
<keyword evidence="6" id="KW-1185">Reference proteome</keyword>
<evidence type="ECO:0000256" key="2">
    <source>
        <dbReference type="ARBA" id="ARBA00022679"/>
    </source>
</evidence>
<dbReference type="Gene3D" id="3.40.50.150">
    <property type="entry name" value="Vaccinia Virus protein VP39"/>
    <property type="match status" value="2"/>
</dbReference>
<protein>
    <recommendedName>
        <fullName evidence="7">Restriction endonuclease subunit M</fullName>
    </recommendedName>
</protein>
<dbReference type="SUPFAM" id="SSF53335">
    <property type="entry name" value="S-adenosyl-L-methionine-dependent methyltransferases"/>
    <property type="match status" value="1"/>
</dbReference>
<evidence type="ECO:0008006" key="7">
    <source>
        <dbReference type="Google" id="ProtNLM"/>
    </source>
</evidence>
<feature type="region of interest" description="Disordered" evidence="4">
    <location>
        <begin position="1134"/>
        <end position="1154"/>
    </location>
</feature>
<dbReference type="GO" id="GO:0008168">
    <property type="term" value="F:methyltransferase activity"/>
    <property type="evidence" value="ECO:0007669"/>
    <property type="project" value="UniProtKB-KW"/>
</dbReference>
<name>A0A1G6SUH1_9MICO</name>
<evidence type="ECO:0000313" key="6">
    <source>
        <dbReference type="Proteomes" id="UP000199039"/>
    </source>
</evidence>